<protein>
    <recommendedName>
        <fullName evidence="2">NACHT domain-containing protein</fullName>
    </recommendedName>
</protein>
<evidence type="ECO:0000313" key="3">
    <source>
        <dbReference type="EMBL" id="GJJ78431.1"/>
    </source>
</evidence>
<reference evidence="3" key="1">
    <citation type="submission" date="2021-11" db="EMBL/GenBank/DDBJ databases">
        <authorList>
            <person name="Herlambang A."/>
            <person name="Guo Y."/>
            <person name="Takashima Y."/>
            <person name="Nishizawa T."/>
        </authorList>
    </citation>
    <scope>NUCLEOTIDE SEQUENCE</scope>
    <source>
        <strain evidence="3">E1425</strain>
    </source>
</reference>
<dbReference type="SUPFAM" id="SSF52540">
    <property type="entry name" value="P-loop containing nucleoside triphosphate hydrolases"/>
    <property type="match status" value="1"/>
</dbReference>
<dbReference type="Pfam" id="PF23238">
    <property type="entry name" value="DUF7068"/>
    <property type="match status" value="1"/>
</dbReference>
<dbReference type="Pfam" id="PF13646">
    <property type="entry name" value="HEAT_2"/>
    <property type="match status" value="1"/>
</dbReference>
<organism evidence="3 4">
    <name type="scientific">Entomortierella parvispora</name>
    <dbReference type="NCBI Taxonomy" id="205924"/>
    <lineage>
        <taxon>Eukaryota</taxon>
        <taxon>Fungi</taxon>
        <taxon>Fungi incertae sedis</taxon>
        <taxon>Mucoromycota</taxon>
        <taxon>Mortierellomycotina</taxon>
        <taxon>Mortierellomycetes</taxon>
        <taxon>Mortierellales</taxon>
        <taxon>Mortierellaceae</taxon>
        <taxon>Entomortierella</taxon>
    </lineage>
</organism>
<dbReference type="InterPro" id="IPR016024">
    <property type="entry name" value="ARM-type_fold"/>
</dbReference>
<evidence type="ECO:0000259" key="2">
    <source>
        <dbReference type="PROSITE" id="PS50837"/>
    </source>
</evidence>
<dbReference type="Gene3D" id="1.25.10.10">
    <property type="entry name" value="Leucine-rich Repeat Variant"/>
    <property type="match status" value="2"/>
</dbReference>
<dbReference type="InterPro" id="IPR004155">
    <property type="entry name" value="PBS_lyase_HEAT"/>
</dbReference>
<gene>
    <name evidence="3" type="ORF">EMPS_10790</name>
</gene>
<feature type="region of interest" description="Disordered" evidence="1">
    <location>
        <begin position="1"/>
        <end position="39"/>
    </location>
</feature>
<dbReference type="InterPro" id="IPR056251">
    <property type="entry name" value="Arm_rpt_dom"/>
</dbReference>
<keyword evidence="4" id="KW-1185">Reference proteome</keyword>
<dbReference type="SUPFAM" id="SSF48371">
    <property type="entry name" value="ARM repeat"/>
    <property type="match status" value="3"/>
</dbReference>
<dbReference type="InterPro" id="IPR055496">
    <property type="entry name" value="DUF7068"/>
</dbReference>
<dbReference type="InterPro" id="IPR003593">
    <property type="entry name" value="AAA+_ATPase"/>
</dbReference>
<dbReference type="PANTHER" id="PTHR46312">
    <property type="entry name" value="NACHT DOMAIN-CONTAINING PROTEIN"/>
    <property type="match status" value="1"/>
</dbReference>
<evidence type="ECO:0000256" key="1">
    <source>
        <dbReference type="SAM" id="MobiDB-lite"/>
    </source>
</evidence>
<reference evidence="3" key="2">
    <citation type="journal article" date="2022" name="Microbiol. Resour. Announc.">
        <title>Whole-Genome Sequence of Entomortierella parvispora E1425, a Mucoromycotan Fungus Associated with Burkholderiaceae-Related Endosymbiotic Bacteria.</title>
        <authorList>
            <person name="Herlambang A."/>
            <person name="Guo Y."/>
            <person name="Takashima Y."/>
            <person name="Narisawa K."/>
            <person name="Ohta H."/>
            <person name="Nishizawa T."/>
        </authorList>
    </citation>
    <scope>NUCLEOTIDE SEQUENCE</scope>
    <source>
        <strain evidence="3">E1425</strain>
    </source>
</reference>
<dbReference type="Gene3D" id="3.40.50.300">
    <property type="entry name" value="P-loop containing nucleotide triphosphate hydrolases"/>
    <property type="match status" value="1"/>
</dbReference>
<accession>A0A9P3M1C4</accession>
<proteinExistence type="predicted"/>
<dbReference type="PROSITE" id="PS50837">
    <property type="entry name" value="NACHT"/>
    <property type="match status" value="1"/>
</dbReference>
<dbReference type="Pfam" id="PF05729">
    <property type="entry name" value="NACHT"/>
    <property type="match status" value="1"/>
</dbReference>
<dbReference type="EMBL" id="BQFW01000015">
    <property type="protein sequence ID" value="GJJ78431.1"/>
    <property type="molecule type" value="Genomic_DNA"/>
</dbReference>
<sequence length="1407" mass="156764">MKEDTDATSPSTVSSGVSRAGSQAGIAHHNSPANVSLSSSNTTSALISINTSTTTATTTPNATSLQVPLPPTTQAGISVSAASTMAAPSLFFSRNVEPEPFVYVLPGPNEPLQNTRQLAHCLALLQPSTPEDGLPPVMLKWRRDTQANLDEKNRLEALPVQIIETFDTDARKDASAVTEVVQLTPVLSNDHFRFVLKTLTKSVNDSEILPFHLLDGLAKVIQGASPGSIDSDDIVTILRSLHSRLQSIHSASHHHRLHLLLTVSRVLDAMADAHTEDVDRIDLYEPLTDLLRKSGSKVNPYLTFQAAYATQALLNVSDDENFWRTVFRHIWLVLKDGTGIVKISDPTEIKDALESLEKVYKAAKGGALFLMKALEAIKDREPPTFTVREGLKFRRAWYRAIRMAELYIQAGRLVLFKELVTTVSCRDQFLFQWGICQLLGQFAADTRWNLEARREAVAFLEALSKDDSLWKRQKVDQVIFDVLTNLTSKHAQHFEAAKPVLEEMRKQKPSLKHIADLQSPIWSSMRPADPTRPTASNVTLLKAAQDKITRRAKLASLPAPFPKPSLDDIHSALNAYHAPDLVIRRVSGDELDLETCFINLAIVEASAQREKEKENLKEQATAFHRMKSFESVKNTNKESLIPLDRLFDKHKLRNGTESTPRRILVQGRAGIGKTTLCKKLVHAYQSGLWEDKFDSVLWIPLRRLRGFNDSTLERLFRKKVFITQGSEEHQQAMAKALVTCAEKGKVLFILDGMDEIVADTEGDDRSTFRLFLTTLLNQQHVIITSRPSGLDTKLLPQIDLELETVGFSQQNVNDFLVKVLEPDAARTVQDFIRHTPLIQGLVNIPVQLDVICFSWDSLPTDGAAVTMTGLYQLMEYFAATWIVRHFHRQRQPYPSAGMMTMEKMASFLQQHKCNPQFEIVWSMVAGLLEGELLSDFFELLQGSPRDLIGGRHQLILASCLNEARARLNSTVVAALDTELASWMHFEMETCQHSNVSTSILGSQLSFPEAPLVKALNSECSWRSTLANTLRARSVLSDSAIQCLIVLLKDDDERVRLSAATALSEQPTLSESVTHYLISEAANDDKRFPWSSAAMALGRETCSSFIFDQLMDDITIDNAWMFELEVMYVLCEVYSKQTIQYLTAQLTSDDKTERSSAASRLGLHITLPRYSVQSLITALQDDYEEVRGLAALSLGRQSTLSESAVQSLIAELKHGYTEIKPRVALILKSHPSKLGAHIPHLLVALKDDDWELRSSVASALGGLSELSETALESLVAALKDEVARVRKSVASALGQQPRLPVWVIQALIPALKDEDESVRDAVRDALQRHCIPLGNSLPYLTKDEISCFYEHHLFIYSCSHVLTLQEQGDNLCVYTEQGATQLGPITNDQKEIIVSAFRTVQRKAGIKT</sequence>
<dbReference type="OrthoDB" id="427518at2759"/>
<feature type="domain" description="NACHT" evidence="2">
    <location>
        <begin position="661"/>
        <end position="789"/>
    </location>
</feature>
<dbReference type="InterPro" id="IPR027417">
    <property type="entry name" value="P-loop_NTPase"/>
</dbReference>
<comment type="caution">
    <text evidence="3">The sequence shown here is derived from an EMBL/GenBank/DDBJ whole genome shotgun (WGS) entry which is preliminary data.</text>
</comment>
<dbReference type="InterPro" id="IPR007111">
    <property type="entry name" value="NACHT_NTPase"/>
</dbReference>
<dbReference type="SMART" id="SM00382">
    <property type="entry name" value="AAA"/>
    <property type="match status" value="1"/>
</dbReference>
<dbReference type="InterPro" id="IPR011989">
    <property type="entry name" value="ARM-like"/>
</dbReference>
<name>A0A9P3M1C4_9FUNG</name>
<dbReference type="Pfam" id="PF23948">
    <property type="entry name" value="ARM_5"/>
    <property type="match status" value="1"/>
</dbReference>
<evidence type="ECO:0000313" key="4">
    <source>
        <dbReference type="Proteomes" id="UP000827284"/>
    </source>
</evidence>
<dbReference type="PANTHER" id="PTHR46312:SF2">
    <property type="entry name" value="NUCLEOTIDE-BINDING OLIGOMERIZATION DOMAIN-CONTAINING PROTEIN 2-LIKE"/>
    <property type="match status" value="1"/>
</dbReference>
<dbReference type="Proteomes" id="UP000827284">
    <property type="component" value="Unassembled WGS sequence"/>
</dbReference>
<dbReference type="SMART" id="SM00567">
    <property type="entry name" value="EZ_HEAT"/>
    <property type="match status" value="5"/>
</dbReference>
<feature type="compositionally biased region" description="Polar residues" evidence="1">
    <location>
        <begin position="7"/>
        <end position="21"/>
    </location>
</feature>